<keyword evidence="1" id="KW-1133">Transmembrane helix</keyword>
<feature type="transmembrane region" description="Helical" evidence="1">
    <location>
        <begin position="33"/>
        <end position="51"/>
    </location>
</feature>
<dbReference type="Proteomes" id="UP001203058">
    <property type="component" value="Unassembled WGS sequence"/>
</dbReference>
<feature type="transmembrane region" description="Helical" evidence="1">
    <location>
        <begin position="7"/>
        <end position="27"/>
    </location>
</feature>
<name>A0ABS9VM46_9SPHN</name>
<keyword evidence="1" id="KW-0812">Transmembrane</keyword>
<evidence type="ECO:0000256" key="1">
    <source>
        <dbReference type="SAM" id="Phobius"/>
    </source>
</evidence>
<organism evidence="2 3">
    <name type="scientific">Sphingomonas telluris</name>
    <dbReference type="NCBI Taxonomy" id="2907998"/>
    <lineage>
        <taxon>Bacteria</taxon>
        <taxon>Pseudomonadati</taxon>
        <taxon>Pseudomonadota</taxon>
        <taxon>Alphaproteobacteria</taxon>
        <taxon>Sphingomonadales</taxon>
        <taxon>Sphingomonadaceae</taxon>
        <taxon>Sphingomonas</taxon>
    </lineage>
</organism>
<gene>
    <name evidence="2" type="ORF">LZ016_05860</name>
</gene>
<evidence type="ECO:0000313" key="2">
    <source>
        <dbReference type="EMBL" id="MCH8615624.1"/>
    </source>
</evidence>
<dbReference type="EMBL" id="JAKZHW010000001">
    <property type="protein sequence ID" value="MCH8615624.1"/>
    <property type="molecule type" value="Genomic_DNA"/>
</dbReference>
<protein>
    <submittedName>
        <fullName evidence="2">Uncharacterized protein</fullName>
    </submittedName>
</protein>
<accession>A0ABS9VM46</accession>
<comment type="caution">
    <text evidence="2">The sequence shown here is derived from an EMBL/GenBank/DDBJ whole genome shotgun (WGS) entry which is preliminary data.</text>
</comment>
<reference evidence="2 3" key="1">
    <citation type="submission" date="2022-03" db="EMBL/GenBank/DDBJ databases">
        <authorList>
            <person name="Jo J.-H."/>
            <person name="Im W.-T."/>
        </authorList>
    </citation>
    <scope>NUCLEOTIDE SEQUENCE [LARGE SCALE GENOMIC DNA]</scope>
    <source>
        <strain evidence="2 3">SM33</strain>
    </source>
</reference>
<sequence>MPRQNARAGGCFFMIAILGGALWGVAAGNPMKGLLIGTAAGAAIALAVWLVDRVRR</sequence>
<keyword evidence="3" id="KW-1185">Reference proteome</keyword>
<proteinExistence type="predicted"/>
<dbReference type="RefSeq" id="WP_241446436.1">
    <property type="nucleotide sequence ID" value="NZ_JAKZHW010000001.1"/>
</dbReference>
<evidence type="ECO:0000313" key="3">
    <source>
        <dbReference type="Proteomes" id="UP001203058"/>
    </source>
</evidence>
<keyword evidence="1" id="KW-0472">Membrane</keyword>